<evidence type="ECO:0000313" key="6">
    <source>
        <dbReference type="EMBL" id="PUU79706.1"/>
    </source>
</evidence>
<evidence type="ECO:0000313" key="7">
    <source>
        <dbReference type="Proteomes" id="UP000244722"/>
    </source>
</evidence>
<accession>A0A2T6ZW53</accession>
<evidence type="ECO:0000256" key="2">
    <source>
        <dbReference type="ARBA" id="ARBA00022723"/>
    </source>
</evidence>
<evidence type="ECO:0000256" key="1">
    <source>
        <dbReference type="ARBA" id="ARBA00001947"/>
    </source>
</evidence>
<evidence type="ECO:0000256" key="3">
    <source>
        <dbReference type="ARBA" id="ARBA00022833"/>
    </source>
</evidence>
<dbReference type="PANTHER" id="PTHR42940:SF3">
    <property type="entry name" value="ALCOHOL DEHYDROGENASE 1-RELATED"/>
    <property type="match status" value="1"/>
</dbReference>
<name>A0A2T6ZW53_TUBBO</name>
<keyword evidence="5" id="KW-0520">NAD</keyword>
<dbReference type="PANTHER" id="PTHR42940">
    <property type="entry name" value="ALCOHOL DEHYDROGENASE 1-RELATED"/>
    <property type="match status" value="1"/>
</dbReference>
<dbReference type="SUPFAM" id="SSF51735">
    <property type="entry name" value="NAD(P)-binding Rossmann-fold domains"/>
    <property type="match status" value="1"/>
</dbReference>
<dbReference type="Gene3D" id="3.40.50.720">
    <property type="entry name" value="NAD(P)-binding Rossmann-like Domain"/>
    <property type="match status" value="1"/>
</dbReference>
<dbReference type="Proteomes" id="UP000244722">
    <property type="component" value="Unassembled WGS sequence"/>
</dbReference>
<proteinExistence type="predicted"/>
<keyword evidence="2" id="KW-0479">Metal-binding</keyword>
<dbReference type="GO" id="GO:0046872">
    <property type="term" value="F:metal ion binding"/>
    <property type="evidence" value="ECO:0007669"/>
    <property type="project" value="UniProtKB-KW"/>
</dbReference>
<evidence type="ECO:0000256" key="4">
    <source>
        <dbReference type="ARBA" id="ARBA00023002"/>
    </source>
</evidence>
<gene>
    <name evidence="6" type="ORF">B9Z19DRAFT_1175138</name>
</gene>
<dbReference type="STRING" id="42251.A0A2T6ZW53"/>
<keyword evidence="7" id="KW-1185">Reference proteome</keyword>
<comment type="caution">
    <text evidence="6">The sequence shown here is derived from an EMBL/GenBank/DDBJ whole genome shotgun (WGS) entry which is preliminary data.</text>
</comment>
<organism evidence="6 7">
    <name type="scientific">Tuber borchii</name>
    <name type="common">White truffle</name>
    <dbReference type="NCBI Taxonomy" id="42251"/>
    <lineage>
        <taxon>Eukaryota</taxon>
        <taxon>Fungi</taxon>
        <taxon>Dikarya</taxon>
        <taxon>Ascomycota</taxon>
        <taxon>Pezizomycotina</taxon>
        <taxon>Pezizomycetes</taxon>
        <taxon>Pezizales</taxon>
        <taxon>Tuberaceae</taxon>
        <taxon>Tuber</taxon>
    </lineage>
</organism>
<evidence type="ECO:0000256" key="5">
    <source>
        <dbReference type="ARBA" id="ARBA00023027"/>
    </source>
</evidence>
<dbReference type="EMBL" id="NESQ01000084">
    <property type="protein sequence ID" value="PUU79706.1"/>
    <property type="molecule type" value="Genomic_DNA"/>
</dbReference>
<sequence>MGFRVMAINTGSETQEIFLNAFGAEEFVDFAKGDVMANVKSVARGLGPHVATLLAVSENPSQQAAEGSYVGNRLDTQEAIDFFARGLIKVPFKVGKLSELTQAFQLLEEGKIAGRYVLDTSK</sequence>
<evidence type="ECO:0008006" key="8">
    <source>
        <dbReference type="Google" id="ProtNLM"/>
    </source>
</evidence>
<keyword evidence="4" id="KW-0560">Oxidoreductase</keyword>
<reference evidence="6 7" key="1">
    <citation type="submission" date="2017-04" db="EMBL/GenBank/DDBJ databases">
        <title>Draft genome sequence of Tuber borchii Vittad., a whitish edible truffle.</title>
        <authorList>
            <consortium name="DOE Joint Genome Institute"/>
            <person name="Murat C."/>
            <person name="Kuo A."/>
            <person name="Barry K.W."/>
            <person name="Clum A."/>
            <person name="Dockter R.B."/>
            <person name="Fauchery L."/>
            <person name="Iotti M."/>
            <person name="Kohler A."/>
            <person name="Labutti K."/>
            <person name="Lindquist E.A."/>
            <person name="Lipzen A."/>
            <person name="Ohm R.A."/>
            <person name="Wang M."/>
            <person name="Grigoriev I.V."/>
            <person name="Zambonelli A."/>
            <person name="Martin F.M."/>
        </authorList>
    </citation>
    <scope>NUCLEOTIDE SEQUENCE [LARGE SCALE GENOMIC DNA]</scope>
    <source>
        <strain evidence="6 7">Tbo3840</strain>
    </source>
</reference>
<dbReference type="Gene3D" id="3.90.180.10">
    <property type="entry name" value="Medium-chain alcohol dehydrogenases, catalytic domain"/>
    <property type="match status" value="1"/>
</dbReference>
<comment type="cofactor">
    <cofactor evidence="1">
        <name>Zn(2+)</name>
        <dbReference type="ChEBI" id="CHEBI:29105"/>
    </cofactor>
</comment>
<dbReference type="AlphaFoldDB" id="A0A2T6ZW53"/>
<dbReference type="InterPro" id="IPR036291">
    <property type="entry name" value="NAD(P)-bd_dom_sf"/>
</dbReference>
<dbReference type="GO" id="GO:0004022">
    <property type="term" value="F:alcohol dehydrogenase (NAD+) activity"/>
    <property type="evidence" value="ECO:0007669"/>
    <property type="project" value="TreeGrafter"/>
</dbReference>
<protein>
    <recommendedName>
        <fullName evidence="8">Alcohol dehydrogenase-like C-terminal domain-containing protein</fullName>
    </recommendedName>
</protein>
<dbReference type="OrthoDB" id="1879366at2759"/>
<dbReference type="GO" id="GO:0005737">
    <property type="term" value="C:cytoplasm"/>
    <property type="evidence" value="ECO:0007669"/>
    <property type="project" value="TreeGrafter"/>
</dbReference>
<keyword evidence="3" id="KW-0862">Zinc</keyword>